<name>A0A4P9ZYS1_9FUNG</name>
<feature type="transmembrane region" description="Helical" evidence="2">
    <location>
        <begin position="52"/>
        <end position="73"/>
    </location>
</feature>
<feature type="region of interest" description="Disordered" evidence="1">
    <location>
        <begin position="85"/>
        <end position="166"/>
    </location>
</feature>
<proteinExistence type="predicted"/>
<keyword evidence="2" id="KW-0812">Transmembrane</keyword>
<gene>
    <name evidence="3" type="ORF">BJ085DRAFT_38127</name>
</gene>
<keyword evidence="2" id="KW-1133">Transmembrane helix</keyword>
<evidence type="ECO:0000313" key="4">
    <source>
        <dbReference type="Proteomes" id="UP000268162"/>
    </source>
</evidence>
<organism evidence="3 4">
    <name type="scientific">Dimargaris cristalligena</name>
    <dbReference type="NCBI Taxonomy" id="215637"/>
    <lineage>
        <taxon>Eukaryota</taxon>
        <taxon>Fungi</taxon>
        <taxon>Fungi incertae sedis</taxon>
        <taxon>Zoopagomycota</taxon>
        <taxon>Kickxellomycotina</taxon>
        <taxon>Dimargaritomycetes</taxon>
        <taxon>Dimargaritales</taxon>
        <taxon>Dimargaritaceae</taxon>
        <taxon>Dimargaris</taxon>
    </lineage>
</organism>
<reference evidence="4" key="1">
    <citation type="journal article" date="2018" name="Nat. Microbiol.">
        <title>Leveraging single-cell genomics to expand the fungal tree of life.</title>
        <authorList>
            <person name="Ahrendt S.R."/>
            <person name="Quandt C.A."/>
            <person name="Ciobanu D."/>
            <person name="Clum A."/>
            <person name="Salamov A."/>
            <person name="Andreopoulos B."/>
            <person name="Cheng J.F."/>
            <person name="Woyke T."/>
            <person name="Pelin A."/>
            <person name="Henrissat B."/>
            <person name="Reynolds N.K."/>
            <person name="Benny G.L."/>
            <person name="Smith M.E."/>
            <person name="James T.Y."/>
            <person name="Grigoriev I.V."/>
        </authorList>
    </citation>
    <scope>NUCLEOTIDE SEQUENCE [LARGE SCALE GENOMIC DNA]</scope>
    <source>
        <strain evidence="4">RSA 468</strain>
    </source>
</reference>
<keyword evidence="2" id="KW-0472">Membrane</keyword>
<accession>A0A4P9ZYS1</accession>
<dbReference type="OrthoDB" id="5543632at2759"/>
<sequence length="166" mass="18005">MVSPQFYGAQRRLAIGCSAFGSFLMVVAIILFGIHTRVSRKKYMGHKVSRRLIYASWGILVAGCLLLVLGHIMSLLNLNKAESEEGYGGAQHHQHPAVGMAQPMHQPGGPPGYPQHSMGRNADVSDADDQYISAPTSYSQAPGSGVPPPPRRKSRDSEVHVQFPQS</sequence>
<feature type="transmembrane region" description="Helical" evidence="2">
    <location>
        <begin position="12"/>
        <end position="32"/>
    </location>
</feature>
<evidence type="ECO:0000256" key="2">
    <source>
        <dbReference type="SAM" id="Phobius"/>
    </source>
</evidence>
<protein>
    <submittedName>
        <fullName evidence="3">Uncharacterized protein</fullName>
    </submittedName>
</protein>
<evidence type="ECO:0000256" key="1">
    <source>
        <dbReference type="SAM" id="MobiDB-lite"/>
    </source>
</evidence>
<dbReference type="AlphaFoldDB" id="A0A4P9ZYS1"/>
<dbReference type="EMBL" id="ML002325">
    <property type="protein sequence ID" value="RKP38833.1"/>
    <property type="molecule type" value="Genomic_DNA"/>
</dbReference>
<evidence type="ECO:0000313" key="3">
    <source>
        <dbReference type="EMBL" id="RKP38833.1"/>
    </source>
</evidence>
<feature type="compositionally biased region" description="Polar residues" evidence="1">
    <location>
        <begin position="133"/>
        <end position="142"/>
    </location>
</feature>
<keyword evidence="4" id="KW-1185">Reference proteome</keyword>
<dbReference type="Proteomes" id="UP000268162">
    <property type="component" value="Unassembled WGS sequence"/>
</dbReference>